<dbReference type="SUPFAM" id="SSF103506">
    <property type="entry name" value="Mitochondrial carrier"/>
    <property type="match status" value="1"/>
</dbReference>
<sequence length="283" mass="30785">MPASRPRRTSRTRALCASTRSRRAELLWGSLANVIRYFPTQALHFALKDKYRQVFPGGVDKHTQFWRYFAVTWPGGAAGATSLCFLCPLDFARTRLATDVRGQFKVLGDRLVPVTRSGGVRGLYRASPAEQGIVTHRAACFGAHHTAKACSRTQERPVSIGRGAAQRGPAWPAWSTLRHREAADGGAVRAQRSRHYYTGTIDCGRKVFLVRDEGGEPSPRGPVQLAVGHGRHLRAGALRRVQEGPLGPRSHAAPTPAPGPPESPSRPDSPIPPAGSHQCWEGV</sequence>
<keyword evidence="8 10" id="KW-0472">Membrane</keyword>
<dbReference type="AlphaFoldDB" id="A0A7J7RMF4"/>
<dbReference type="PANTHER" id="PTHR45635">
    <property type="entry name" value="ADP,ATP CARRIER PROTEIN 1-RELATED-RELATED"/>
    <property type="match status" value="1"/>
</dbReference>
<evidence type="ECO:0000256" key="10">
    <source>
        <dbReference type="PROSITE-ProRule" id="PRU00282"/>
    </source>
</evidence>
<dbReference type="PRINTS" id="PR00926">
    <property type="entry name" value="MITOCARRIER"/>
</dbReference>
<comment type="caution">
    <text evidence="14">The sequence shown here is derived from an EMBL/GenBank/DDBJ whole genome shotgun (WGS) entry which is preliminary data.</text>
</comment>
<organism evidence="14 15">
    <name type="scientific">Pipistrellus kuhlii</name>
    <name type="common">Kuhl's pipistrelle</name>
    <dbReference type="NCBI Taxonomy" id="59472"/>
    <lineage>
        <taxon>Eukaryota</taxon>
        <taxon>Metazoa</taxon>
        <taxon>Chordata</taxon>
        <taxon>Craniata</taxon>
        <taxon>Vertebrata</taxon>
        <taxon>Euteleostomi</taxon>
        <taxon>Mammalia</taxon>
        <taxon>Eutheria</taxon>
        <taxon>Laurasiatheria</taxon>
        <taxon>Chiroptera</taxon>
        <taxon>Yangochiroptera</taxon>
        <taxon>Vespertilionidae</taxon>
        <taxon>Pipistrellus</taxon>
    </lineage>
</organism>
<feature type="region of interest" description="Disordered" evidence="13">
    <location>
        <begin position="241"/>
        <end position="283"/>
    </location>
</feature>
<evidence type="ECO:0000256" key="3">
    <source>
        <dbReference type="ARBA" id="ARBA00022448"/>
    </source>
</evidence>
<keyword evidence="5 10" id="KW-0812">Transmembrane</keyword>
<evidence type="ECO:0000256" key="7">
    <source>
        <dbReference type="ARBA" id="ARBA00022989"/>
    </source>
</evidence>
<keyword evidence="7" id="KW-1133">Transmembrane helix</keyword>
<protein>
    <recommendedName>
        <fullName evidence="12">ADP/ATP translocase</fullName>
    </recommendedName>
    <alternativeName>
        <fullName evidence="12">ADP,ATP carrier protein</fullName>
    </alternativeName>
</protein>
<keyword evidence="6" id="KW-0677">Repeat</keyword>
<evidence type="ECO:0000313" key="15">
    <source>
        <dbReference type="Proteomes" id="UP000558488"/>
    </source>
</evidence>
<dbReference type="InterPro" id="IPR018108">
    <property type="entry name" value="MCP_transmembrane"/>
</dbReference>
<evidence type="ECO:0000256" key="13">
    <source>
        <dbReference type="SAM" id="MobiDB-lite"/>
    </source>
</evidence>
<evidence type="ECO:0000256" key="1">
    <source>
        <dbReference type="ARBA" id="ARBA00004141"/>
    </source>
</evidence>
<dbReference type="GO" id="GO:0005743">
    <property type="term" value="C:mitochondrial inner membrane"/>
    <property type="evidence" value="ECO:0007669"/>
    <property type="project" value="InterPro"/>
</dbReference>
<evidence type="ECO:0000256" key="4">
    <source>
        <dbReference type="ARBA" id="ARBA00022449"/>
    </source>
</evidence>
<dbReference type="GO" id="GO:1901029">
    <property type="term" value="P:negative regulation of mitochondrial outer membrane permeabilization involved in apoptotic signaling pathway"/>
    <property type="evidence" value="ECO:0007669"/>
    <property type="project" value="TreeGrafter"/>
</dbReference>
<dbReference type="GO" id="GO:1990544">
    <property type="term" value="P:mitochondrial ATP transmembrane transport"/>
    <property type="evidence" value="ECO:0007669"/>
    <property type="project" value="InterPro"/>
</dbReference>
<keyword evidence="15" id="KW-1185">Reference proteome</keyword>
<comment type="similarity">
    <text evidence="2 11">Belongs to the mitochondrial carrier (TC 2.A.29) family.</text>
</comment>
<dbReference type="GO" id="GO:0005471">
    <property type="term" value="F:ATP:ADP antiporter activity"/>
    <property type="evidence" value="ECO:0007669"/>
    <property type="project" value="UniProtKB-UniRule"/>
</dbReference>
<comment type="subunit">
    <text evidence="12">Monomer.</text>
</comment>
<keyword evidence="3 11" id="KW-0813">Transport</keyword>
<name>A0A7J7RMF4_PIPKU</name>
<dbReference type="PROSITE" id="PS50920">
    <property type="entry name" value="SOLCAR"/>
    <property type="match status" value="1"/>
</dbReference>
<evidence type="ECO:0000256" key="12">
    <source>
        <dbReference type="RuleBase" id="RU368008"/>
    </source>
</evidence>
<evidence type="ECO:0000256" key="2">
    <source>
        <dbReference type="ARBA" id="ARBA00006375"/>
    </source>
</evidence>
<accession>A0A7J7RMF4</accession>
<comment type="subcellular location">
    <subcellularLocation>
        <location evidence="1 12">Membrane</location>
        <topology evidence="1 12">Multi-pass membrane protein</topology>
    </subcellularLocation>
</comment>
<comment type="function">
    <text evidence="12">Catalyzes the exchange of ADP and ATP across the membrane.</text>
</comment>
<dbReference type="Gene3D" id="1.50.40.10">
    <property type="entry name" value="Mitochondrial carrier domain"/>
    <property type="match status" value="1"/>
</dbReference>
<keyword evidence="4" id="KW-0050">Antiport</keyword>
<dbReference type="EMBL" id="JACAGB010000066">
    <property type="protein sequence ID" value="KAF6277309.1"/>
    <property type="molecule type" value="Genomic_DNA"/>
</dbReference>
<dbReference type="Pfam" id="PF00153">
    <property type="entry name" value="Mito_carr"/>
    <property type="match status" value="1"/>
</dbReference>
<dbReference type="Proteomes" id="UP000558488">
    <property type="component" value="Unassembled WGS sequence"/>
</dbReference>
<dbReference type="InterPro" id="IPR023395">
    <property type="entry name" value="MCP_dom_sf"/>
</dbReference>
<reference evidence="14 15" key="1">
    <citation type="journal article" date="2020" name="Nature">
        <title>Six reference-quality genomes reveal evolution of bat adaptations.</title>
        <authorList>
            <person name="Jebb D."/>
            <person name="Huang Z."/>
            <person name="Pippel M."/>
            <person name="Hughes G.M."/>
            <person name="Lavrichenko K."/>
            <person name="Devanna P."/>
            <person name="Winkler S."/>
            <person name="Jermiin L.S."/>
            <person name="Skirmuntt E.C."/>
            <person name="Katzourakis A."/>
            <person name="Burkitt-Gray L."/>
            <person name="Ray D.A."/>
            <person name="Sullivan K.A.M."/>
            <person name="Roscito J.G."/>
            <person name="Kirilenko B.M."/>
            <person name="Davalos L.M."/>
            <person name="Corthals A.P."/>
            <person name="Power M.L."/>
            <person name="Jones G."/>
            <person name="Ransome R.D."/>
            <person name="Dechmann D.K.N."/>
            <person name="Locatelli A.G."/>
            <person name="Puechmaille S.J."/>
            <person name="Fedrigo O."/>
            <person name="Jarvis E.D."/>
            <person name="Hiller M."/>
            <person name="Vernes S.C."/>
            <person name="Myers E.W."/>
            <person name="Teeling E.C."/>
        </authorList>
    </citation>
    <scope>NUCLEOTIDE SEQUENCE [LARGE SCALE GENOMIC DNA]</scope>
    <source>
        <strain evidence="14">MPipKuh1</strain>
        <tissue evidence="14">Flight muscle</tissue>
    </source>
</reference>
<dbReference type="GO" id="GO:0140021">
    <property type="term" value="P:mitochondrial ADP transmembrane transport"/>
    <property type="evidence" value="ECO:0007669"/>
    <property type="project" value="InterPro"/>
</dbReference>
<dbReference type="PANTHER" id="PTHR45635:SF13">
    <property type="entry name" value="ADP_ATP TRANSLOCASE 3"/>
    <property type="match status" value="1"/>
</dbReference>
<gene>
    <name evidence="14" type="ORF">mPipKuh1_010402</name>
</gene>
<evidence type="ECO:0000256" key="5">
    <source>
        <dbReference type="ARBA" id="ARBA00022692"/>
    </source>
</evidence>
<evidence type="ECO:0000256" key="11">
    <source>
        <dbReference type="RuleBase" id="RU000488"/>
    </source>
</evidence>
<feature type="repeat" description="Solcar" evidence="10">
    <location>
        <begin position="66"/>
        <end position="150"/>
    </location>
</feature>
<evidence type="ECO:0000256" key="6">
    <source>
        <dbReference type="ARBA" id="ARBA00022737"/>
    </source>
</evidence>
<proteinExistence type="inferred from homology"/>
<dbReference type="InterPro" id="IPR002067">
    <property type="entry name" value="MCP"/>
</dbReference>
<evidence type="ECO:0000256" key="8">
    <source>
        <dbReference type="ARBA" id="ARBA00023136"/>
    </source>
</evidence>
<evidence type="ECO:0000256" key="9">
    <source>
        <dbReference type="ARBA" id="ARBA00024169"/>
    </source>
</evidence>
<evidence type="ECO:0000313" key="14">
    <source>
        <dbReference type="EMBL" id="KAF6277309.1"/>
    </source>
</evidence>
<dbReference type="InterPro" id="IPR002113">
    <property type="entry name" value="ADT_euk_type"/>
</dbReference>
<comment type="catalytic activity">
    <reaction evidence="9">
        <text>H(+)(in) = H(+)(out)</text>
        <dbReference type="Rhea" id="RHEA:34979"/>
        <dbReference type="ChEBI" id="CHEBI:15378"/>
    </reaction>
</comment>
<feature type="compositionally biased region" description="Pro residues" evidence="13">
    <location>
        <begin position="255"/>
        <end position="273"/>
    </location>
</feature>